<accession>A0A2A4HQ87</accession>
<dbReference type="RefSeq" id="WP_096650402.1">
    <property type="nucleotide sequence ID" value="NZ_NWUX01000002.1"/>
</dbReference>
<feature type="domain" description="DUF7281" evidence="1">
    <location>
        <begin position="123"/>
        <end position="226"/>
    </location>
</feature>
<dbReference type="EMBL" id="NWUX01000002">
    <property type="protein sequence ID" value="PCF96940.1"/>
    <property type="molecule type" value="Genomic_DNA"/>
</dbReference>
<evidence type="ECO:0000313" key="2">
    <source>
        <dbReference type="EMBL" id="PCF96940.1"/>
    </source>
</evidence>
<dbReference type="PROSITE" id="PS00141">
    <property type="entry name" value="ASP_PROTEASE"/>
    <property type="match status" value="1"/>
</dbReference>
<sequence>MTLSGRARAGLNGVVRELNRQPLVEKPRSKWVEDVVAWCHQKDIDLTTWISNQTLRFDANLLAQINSMLESDRLAPLGHSLSGLSSAAQAIEGLEEDKSIREGPRAKRLLINLPQQPSTWLAPESRSIRDVDITSLKLAAFGALVQVENLDSFYVFSPEIDALSGYANPLVVYRGDSHYGGGFAQLEKAWRKTNRPHLYAGDFDPKGVTLALDSGATHLLLPNIEWLTQHVTPLHMPAEQLPFQRRLRQRHVTLPDHHPLRPYLVLLEKQRGLKQQWFGGELVSVGLA</sequence>
<dbReference type="InterPro" id="IPR055705">
    <property type="entry name" value="DUF7281"/>
</dbReference>
<comment type="caution">
    <text evidence="2">The sequence shown here is derived from an EMBL/GenBank/DDBJ whole genome shotgun (WGS) entry which is preliminary data.</text>
</comment>
<dbReference type="InterPro" id="IPR001969">
    <property type="entry name" value="Aspartic_peptidase_AS"/>
</dbReference>
<gene>
    <name evidence="2" type="ORF">CPA45_04315</name>
</gene>
<dbReference type="GO" id="GO:0004190">
    <property type="term" value="F:aspartic-type endopeptidase activity"/>
    <property type="evidence" value="ECO:0007669"/>
    <property type="project" value="InterPro"/>
</dbReference>
<name>A0A2A4HQ87_9GAMM</name>
<organism evidence="2 3">
    <name type="scientific">Vreelandella nigrificans</name>
    <dbReference type="NCBI Taxonomy" id="2042704"/>
    <lineage>
        <taxon>Bacteria</taxon>
        <taxon>Pseudomonadati</taxon>
        <taxon>Pseudomonadota</taxon>
        <taxon>Gammaproteobacteria</taxon>
        <taxon>Oceanospirillales</taxon>
        <taxon>Halomonadaceae</taxon>
        <taxon>Vreelandella</taxon>
    </lineage>
</organism>
<dbReference type="AlphaFoldDB" id="A0A2A4HQ87"/>
<dbReference type="OrthoDB" id="6381926at2"/>
<evidence type="ECO:0000259" key="1">
    <source>
        <dbReference type="Pfam" id="PF23947"/>
    </source>
</evidence>
<evidence type="ECO:0000313" key="3">
    <source>
        <dbReference type="Proteomes" id="UP000218677"/>
    </source>
</evidence>
<dbReference type="Proteomes" id="UP000218677">
    <property type="component" value="Unassembled WGS sequence"/>
</dbReference>
<protein>
    <recommendedName>
        <fullName evidence="1">DUF7281 domain-containing protein</fullName>
    </recommendedName>
</protein>
<dbReference type="Pfam" id="PF23947">
    <property type="entry name" value="DUF7281"/>
    <property type="match status" value="1"/>
</dbReference>
<keyword evidence="3" id="KW-1185">Reference proteome</keyword>
<reference evidence="3" key="1">
    <citation type="submission" date="2017-09" db="EMBL/GenBank/DDBJ databases">
        <authorList>
            <person name="Cho G.-S."/>
            <person name="Oguntoyinbo F.A."/>
            <person name="Cnockaert M."/>
            <person name="Kabisch J."/>
            <person name="Neve H."/>
            <person name="Bockelmann W."/>
            <person name="Wenning M."/>
            <person name="Franz C.M."/>
            <person name="Vandamme P."/>
        </authorList>
    </citation>
    <scope>NUCLEOTIDE SEQUENCE [LARGE SCALE GENOMIC DNA]</scope>
    <source>
        <strain evidence="3">MBT G8648</strain>
    </source>
</reference>
<proteinExistence type="predicted"/>
<dbReference type="GO" id="GO:0006508">
    <property type="term" value="P:proteolysis"/>
    <property type="evidence" value="ECO:0007669"/>
    <property type="project" value="InterPro"/>
</dbReference>